<keyword evidence="2" id="KW-1133">Transmembrane helix</keyword>
<keyword evidence="4" id="KW-1185">Reference proteome</keyword>
<evidence type="ECO:0000256" key="2">
    <source>
        <dbReference type="SAM" id="Phobius"/>
    </source>
</evidence>
<keyword evidence="2" id="KW-0812">Transmembrane</keyword>
<reference evidence="4" key="1">
    <citation type="journal article" date="2019" name="Int. J. Syst. Evol. Microbiol.">
        <title>The Global Catalogue of Microorganisms (GCM) 10K type strain sequencing project: providing services to taxonomists for standard genome sequencing and annotation.</title>
        <authorList>
            <consortium name="The Broad Institute Genomics Platform"/>
            <consortium name="The Broad Institute Genome Sequencing Center for Infectious Disease"/>
            <person name="Wu L."/>
            <person name="Ma J."/>
        </authorList>
    </citation>
    <scope>NUCLEOTIDE SEQUENCE [LARGE SCALE GENOMIC DNA]</scope>
    <source>
        <strain evidence="4">JCM 17555</strain>
    </source>
</reference>
<sequence>MSPATISAAIGGLVITVLVLAFYFQWRQKHREARLRRLHELKARDRRLRNLADGLPGGLIPADIRLLLSRTGKEIANELKELGLGDLAEEASLDWQAFAGNAAQAAAEPIPKFSNEASAMAARKMLKTLYRFIELQIRLKRLDYKTGYERLQQTQFLIARTMADAHHRKAVDATKQNRLRVAIHHYHDAAAGFANLHENPLAIKYINAFRSKIKALEAQATEEQKQKVVETPAVADGDPSKLSQDWNSIANDADTWKKKQAYD</sequence>
<name>A0ABP7NMD4_9GAMM</name>
<evidence type="ECO:0000313" key="4">
    <source>
        <dbReference type="Proteomes" id="UP001501337"/>
    </source>
</evidence>
<organism evidence="3 4">
    <name type="scientific">Allohahella marinimesophila</name>
    <dbReference type="NCBI Taxonomy" id="1054972"/>
    <lineage>
        <taxon>Bacteria</taxon>
        <taxon>Pseudomonadati</taxon>
        <taxon>Pseudomonadota</taxon>
        <taxon>Gammaproteobacteria</taxon>
        <taxon>Oceanospirillales</taxon>
        <taxon>Hahellaceae</taxon>
        <taxon>Allohahella</taxon>
    </lineage>
</organism>
<dbReference type="Proteomes" id="UP001501337">
    <property type="component" value="Unassembled WGS sequence"/>
</dbReference>
<evidence type="ECO:0000256" key="1">
    <source>
        <dbReference type="SAM" id="MobiDB-lite"/>
    </source>
</evidence>
<comment type="caution">
    <text evidence="3">The sequence shown here is derived from an EMBL/GenBank/DDBJ whole genome shotgun (WGS) entry which is preliminary data.</text>
</comment>
<protein>
    <submittedName>
        <fullName evidence="3">Uncharacterized protein</fullName>
    </submittedName>
</protein>
<dbReference type="RefSeq" id="WP_344803260.1">
    <property type="nucleotide sequence ID" value="NZ_BAABBO010000001.1"/>
</dbReference>
<evidence type="ECO:0000313" key="3">
    <source>
        <dbReference type="EMBL" id="GAA3950302.1"/>
    </source>
</evidence>
<keyword evidence="2" id="KW-0472">Membrane</keyword>
<dbReference type="EMBL" id="BAABBO010000001">
    <property type="protein sequence ID" value="GAA3950302.1"/>
    <property type="molecule type" value="Genomic_DNA"/>
</dbReference>
<gene>
    <name evidence="3" type="ORF">GCM10022278_06750</name>
</gene>
<proteinExistence type="predicted"/>
<accession>A0ABP7NMD4</accession>
<feature type="transmembrane region" description="Helical" evidence="2">
    <location>
        <begin position="6"/>
        <end position="26"/>
    </location>
</feature>
<feature type="region of interest" description="Disordered" evidence="1">
    <location>
        <begin position="221"/>
        <end position="248"/>
    </location>
</feature>